<gene>
    <name evidence="1" type="ORF">GCM10011514_16700</name>
</gene>
<organism evidence="1 2">
    <name type="scientific">Emticicia aquatilis</name>
    <dbReference type="NCBI Taxonomy" id="1537369"/>
    <lineage>
        <taxon>Bacteria</taxon>
        <taxon>Pseudomonadati</taxon>
        <taxon>Bacteroidota</taxon>
        <taxon>Cytophagia</taxon>
        <taxon>Cytophagales</taxon>
        <taxon>Leadbetterellaceae</taxon>
        <taxon>Emticicia</taxon>
    </lineage>
</organism>
<dbReference type="Proteomes" id="UP000609064">
    <property type="component" value="Unassembled WGS sequence"/>
</dbReference>
<reference evidence="1" key="1">
    <citation type="journal article" date="2014" name="Int. J. Syst. Evol. Microbiol.">
        <title>Complete genome sequence of Corynebacterium casei LMG S-19264T (=DSM 44701T), isolated from a smear-ripened cheese.</title>
        <authorList>
            <consortium name="US DOE Joint Genome Institute (JGI-PGF)"/>
            <person name="Walter F."/>
            <person name="Albersmeier A."/>
            <person name="Kalinowski J."/>
            <person name="Ruckert C."/>
        </authorList>
    </citation>
    <scope>NUCLEOTIDE SEQUENCE</scope>
    <source>
        <strain evidence="1">CGMCC 1.15958</strain>
    </source>
</reference>
<evidence type="ECO:0000313" key="1">
    <source>
        <dbReference type="EMBL" id="GGD53258.1"/>
    </source>
</evidence>
<reference evidence="1" key="2">
    <citation type="submission" date="2020-09" db="EMBL/GenBank/DDBJ databases">
        <authorList>
            <person name="Sun Q."/>
            <person name="Zhou Y."/>
        </authorList>
    </citation>
    <scope>NUCLEOTIDE SEQUENCE</scope>
    <source>
        <strain evidence="1">CGMCC 1.15958</strain>
    </source>
</reference>
<dbReference type="RefSeq" id="WP_188765606.1">
    <property type="nucleotide sequence ID" value="NZ_BMKK01000003.1"/>
</dbReference>
<keyword evidence="2" id="KW-1185">Reference proteome</keyword>
<dbReference type="EMBL" id="BMKK01000003">
    <property type="protein sequence ID" value="GGD53258.1"/>
    <property type="molecule type" value="Genomic_DNA"/>
</dbReference>
<sequence>MTSVQVRKACLHIEPLIEGITLPIVDNKTAHSDSPIYCIPSHRRIYINKDKMKDVNILEKPELLMFLVLHEVQHINDNSLMAELRFDRQALELMLEHEIDITKINVDDFASLLNPTDSYRVARINQLHNYQNIVTNGSIKG</sequence>
<dbReference type="AlphaFoldDB" id="A0A917DP80"/>
<proteinExistence type="predicted"/>
<comment type="caution">
    <text evidence="1">The sequence shown here is derived from an EMBL/GenBank/DDBJ whole genome shotgun (WGS) entry which is preliminary data.</text>
</comment>
<accession>A0A917DP80</accession>
<name>A0A917DP80_9BACT</name>
<protein>
    <submittedName>
        <fullName evidence="1">Uncharacterized protein</fullName>
    </submittedName>
</protein>
<evidence type="ECO:0000313" key="2">
    <source>
        <dbReference type="Proteomes" id="UP000609064"/>
    </source>
</evidence>